<keyword evidence="3" id="KW-1185">Reference proteome</keyword>
<gene>
    <name evidence="2" type="ORF">JL811_00350</name>
</gene>
<keyword evidence="1" id="KW-0732">Signal</keyword>
<dbReference type="EMBL" id="JAESVN010000001">
    <property type="protein sequence ID" value="MBL4915657.1"/>
    <property type="molecule type" value="Genomic_DNA"/>
</dbReference>
<evidence type="ECO:0000313" key="3">
    <source>
        <dbReference type="Proteomes" id="UP000648908"/>
    </source>
</evidence>
<feature type="signal peptide" evidence="1">
    <location>
        <begin position="1"/>
        <end position="29"/>
    </location>
</feature>
<evidence type="ECO:0000313" key="2">
    <source>
        <dbReference type="EMBL" id="MBL4915657.1"/>
    </source>
</evidence>
<proteinExistence type="predicted"/>
<dbReference type="Proteomes" id="UP000648908">
    <property type="component" value="Unassembled WGS sequence"/>
</dbReference>
<dbReference type="AlphaFoldDB" id="A0A8K0VAH0"/>
<protein>
    <submittedName>
        <fullName evidence="2">Uncharacterized protein</fullName>
    </submittedName>
</protein>
<accession>A0A8K0VAH0</accession>
<name>A0A8K0VAH0_9RHOB</name>
<sequence length="112" mass="11617">MYPSFVPVALAPVALALALLVACSPQRMAEDMTRAAAKSVILPVVGQRLPETQAEQVTACVLDNATLPELQALARDVGTRAGTRTVAVVADVLRRPGTVQCVARLGLPGIAS</sequence>
<organism evidence="2 3">
    <name type="scientific">Szabonella alba</name>
    <dbReference type="NCBI Taxonomy" id="2804194"/>
    <lineage>
        <taxon>Bacteria</taxon>
        <taxon>Pseudomonadati</taxon>
        <taxon>Pseudomonadota</taxon>
        <taxon>Alphaproteobacteria</taxon>
        <taxon>Rhodobacterales</taxon>
        <taxon>Paracoccaceae</taxon>
        <taxon>Szabonella</taxon>
    </lineage>
</organism>
<comment type="caution">
    <text evidence="2">The sequence shown here is derived from an EMBL/GenBank/DDBJ whole genome shotgun (WGS) entry which is preliminary data.</text>
</comment>
<reference evidence="2" key="1">
    <citation type="submission" date="2021-01" db="EMBL/GenBank/DDBJ databases">
        <title>Tabrizicola alba sp. nov. a motile alkaliphilic bacterium isolated from a soda lake.</title>
        <authorList>
            <person name="Szuroczki S."/>
            <person name="Abbaszade G."/>
            <person name="Schumann P."/>
            <person name="Toth E."/>
        </authorList>
    </citation>
    <scope>NUCLEOTIDE SEQUENCE</scope>
    <source>
        <strain evidence="2">DMG-N-6</strain>
    </source>
</reference>
<evidence type="ECO:0000256" key="1">
    <source>
        <dbReference type="SAM" id="SignalP"/>
    </source>
</evidence>
<feature type="chain" id="PRO_5035471556" evidence="1">
    <location>
        <begin position="30"/>
        <end position="112"/>
    </location>
</feature>